<dbReference type="RefSeq" id="WP_167378210.1">
    <property type="nucleotide sequence ID" value="NZ_LT009719.1"/>
</dbReference>
<organism evidence="1 2">
    <name type="scientific">Agrobacterium genomosp. 2 str. CFBP 5494</name>
    <dbReference type="NCBI Taxonomy" id="1183436"/>
    <lineage>
        <taxon>Bacteria</taxon>
        <taxon>Pseudomonadati</taxon>
        <taxon>Pseudomonadota</taxon>
        <taxon>Alphaproteobacteria</taxon>
        <taxon>Hyphomicrobiales</taxon>
        <taxon>Rhizobiaceae</taxon>
        <taxon>Rhizobium/Agrobacterium group</taxon>
        <taxon>Agrobacterium</taxon>
        <taxon>Agrobacterium tumefaciens complex</taxon>
    </lineage>
</organism>
<protein>
    <submittedName>
        <fullName evidence="1">Uncharacterized protein</fullName>
    </submittedName>
</protein>
<dbReference type="EMBL" id="FBVY01000035">
    <property type="protein sequence ID" value="CUW98328.1"/>
    <property type="molecule type" value="Genomic_DNA"/>
</dbReference>
<evidence type="ECO:0000313" key="1">
    <source>
        <dbReference type="EMBL" id="CUW98328.1"/>
    </source>
</evidence>
<comment type="caution">
    <text evidence="1">The sequence shown here is derived from an EMBL/GenBank/DDBJ whole genome shotgun (WGS) entry which is preliminary data.</text>
</comment>
<sequence>MAMKSSYTTRWDTIIEQIQELYALGLVQAAELFERFAGDRAAIDKMMKHCPHREDKEQR</sequence>
<keyword evidence="2" id="KW-1185">Reference proteome</keyword>
<dbReference type="AlphaFoldDB" id="A0A9W5B574"/>
<proteinExistence type="predicted"/>
<evidence type="ECO:0000313" key="2">
    <source>
        <dbReference type="Proteomes" id="UP000191933"/>
    </source>
</evidence>
<name>A0A9W5B574_9HYPH</name>
<reference evidence="1 2" key="1">
    <citation type="submission" date="2016-01" db="EMBL/GenBank/DDBJ databases">
        <authorList>
            <person name="Regsiter A."/>
            <person name="william w."/>
        </authorList>
    </citation>
    <scope>NUCLEOTIDE SEQUENCE [LARGE SCALE GENOMIC DNA]</scope>
    <source>
        <strain evidence="1 2">CFBP 5494</strain>
    </source>
</reference>
<dbReference type="Proteomes" id="UP000191933">
    <property type="component" value="Unassembled WGS sequence"/>
</dbReference>
<gene>
    <name evidence="1" type="ORF">AGR2A_Lc60003</name>
</gene>
<accession>A0A9W5B574</accession>